<proteinExistence type="predicted"/>
<keyword evidence="3" id="KW-1185">Reference proteome</keyword>
<evidence type="ECO:0000313" key="2">
    <source>
        <dbReference type="EMBL" id="RTQ87859.1"/>
    </source>
</evidence>
<evidence type="ECO:0000313" key="3">
    <source>
        <dbReference type="Proteomes" id="UP000276349"/>
    </source>
</evidence>
<name>A0A431UEZ2_9BACI</name>
<dbReference type="Pfam" id="PF10112">
    <property type="entry name" value="Halogen_Hydrol"/>
    <property type="match status" value="1"/>
</dbReference>
<keyword evidence="1" id="KW-0812">Transmembrane</keyword>
<dbReference type="RefSeq" id="WP_126296022.1">
    <property type="nucleotide sequence ID" value="NZ_CP155468.1"/>
</dbReference>
<evidence type="ECO:0000256" key="1">
    <source>
        <dbReference type="SAM" id="Phobius"/>
    </source>
</evidence>
<dbReference type="EMBL" id="RXNR01000086">
    <property type="protein sequence ID" value="RTQ87859.1"/>
    <property type="molecule type" value="Genomic_DNA"/>
</dbReference>
<reference evidence="2 3" key="1">
    <citation type="submission" date="2018-12" db="EMBL/GenBank/DDBJ databases">
        <authorList>
            <person name="Yu L."/>
        </authorList>
    </citation>
    <scope>NUCLEOTIDE SEQUENCE [LARGE SCALE GENOMIC DNA]</scope>
    <source>
        <strain evidence="2 3">S5H2222</strain>
    </source>
</reference>
<dbReference type="GO" id="GO:0016787">
    <property type="term" value="F:hydrolase activity"/>
    <property type="evidence" value="ECO:0007669"/>
    <property type="project" value="UniProtKB-KW"/>
</dbReference>
<sequence>MLGAMNFITRHALNFLFSFTVFVVTIINFELGIIFVPIITLATYFISNKTIKAVQKMKKSKELGLTRSEYKHIEAQLKIAKGHVNSLTQQYVRVRSISSFKLLNEMTKLSKRIINIVQANPQKFYSVEDFFYSHLQSAVQLTTTYSMLTQQQLKDIDVHLALEDTRKTLKELHGTMEADLRLALESDLESLKIELDYVKHENEKKRQQIELWGGK</sequence>
<comment type="caution">
    <text evidence="2">The sequence shown here is derived from an EMBL/GenBank/DDBJ whole genome shotgun (WGS) entry which is preliminary data.</text>
</comment>
<dbReference type="Proteomes" id="UP000276349">
    <property type="component" value="Unassembled WGS sequence"/>
</dbReference>
<dbReference type="InterPro" id="IPR018770">
    <property type="entry name" value="ChloroindolylP_hydrolase"/>
</dbReference>
<keyword evidence="1" id="KW-1133">Transmembrane helix</keyword>
<feature type="transmembrane region" description="Helical" evidence="1">
    <location>
        <begin position="15"/>
        <end position="46"/>
    </location>
</feature>
<dbReference type="AlphaFoldDB" id="A0A431UEZ2"/>
<dbReference type="OrthoDB" id="2081028at2"/>
<protein>
    <submittedName>
        <fullName evidence="2">5-bromo-4-chloroindolyl phosphate hydrolase</fullName>
    </submittedName>
</protein>
<keyword evidence="1" id="KW-0472">Membrane</keyword>
<organism evidence="2 3">
    <name type="scientific">Lysinibacillus telephonicus</name>
    <dbReference type="NCBI Taxonomy" id="1714840"/>
    <lineage>
        <taxon>Bacteria</taxon>
        <taxon>Bacillati</taxon>
        <taxon>Bacillota</taxon>
        <taxon>Bacilli</taxon>
        <taxon>Bacillales</taxon>
        <taxon>Bacillaceae</taxon>
        <taxon>Lysinibacillus</taxon>
    </lineage>
</organism>
<gene>
    <name evidence="2" type="ORF">EKG35_18465</name>
</gene>
<accession>A0A431UEZ2</accession>
<keyword evidence="2" id="KW-0378">Hydrolase</keyword>